<evidence type="ECO:0000313" key="2">
    <source>
        <dbReference type="Proteomes" id="UP000094801"/>
    </source>
</evidence>
<dbReference type="OrthoDB" id="497541at2759"/>
<dbReference type="EMBL" id="KV453860">
    <property type="protein sequence ID" value="ODV83937.1"/>
    <property type="molecule type" value="Genomic_DNA"/>
</dbReference>
<name>A0A1E4SWT8_9ASCO</name>
<dbReference type="Proteomes" id="UP000094801">
    <property type="component" value="Unassembled WGS sequence"/>
</dbReference>
<keyword evidence="2" id="KW-1185">Reference proteome</keyword>
<sequence>MEFREFLPKRYPKLFKKTEKGIDNIVTGEIFEFVNIPKNEFKQDPMLMASMMTQDDLAVMVESSEGEYYLKGGSIMLAGFWRLKDKLNQPLYAIHTEGEVPKYKEKLMTPMDKFFLRQTPDKPVVRNNYFLQTDDDLAWSTSIGDENNEVVGWYTANEATDITKLYYRSERQSLRKLPLTGVTIFTIRTYFLPVTELCKEPYVPRRLLDGILSWEEDVQEYRGFAKFNNVLLPYLEEKAKEQEALGYTPDQEPVTYPF</sequence>
<evidence type="ECO:0000313" key="1">
    <source>
        <dbReference type="EMBL" id="ODV83937.1"/>
    </source>
</evidence>
<accession>A0A1E4SWT8</accession>
<protein>
    <submittedName>
        <fullName evidence="1">Uncharacterized protein</fullName>
    </submittedName>
</protein>
<gene>
    <name evidence="1" type="ORF">CANARDRAFT_29655</name>
</gene>
<proteinExistence type="predicted"/>
<dbReference type="Pfam" id="PF11927">
    <property type="entry name" value="HODM_asu-like"/>
    <property type="match status" value="1"/>
</dbReference>
<dbReference type="InterPro" id="IPR021848">
    <property type="entry name" value="HODM_asu-like"/>
</dbReference>
<dbReference type="AlphaFoldDB" id="A0A1E4SWT8"/>
<reference evidence="2" key="1">
    <citation type="submission" date="2016-04" db="EMBL/GenBank/DDBJ databases">
        <title>Comparative genomics of biotechnologically important yeasts.</title>
        <authorList>
            <consortium name="DOE Joint Genome Institute"/>
            <person name="Riley R."/>
            <person name="Haridas S."/>
            <person name="Wolfe K.H."/>
            <person name="Lopes M.R."/>
            <person name="Hittinger C.T."/>
            <person name="Goker M."/>
            <person name="Salamov A."/>
            <person name="Wisecaver J."/>
            <person name="Long T.M."/>
            <person name="Aerts A.L."/>
            <person name="Barry K."/>
            <person name="Choi C."/>
            <person name="Clum A."/>
            <person name="Coughlan A.Y."/>
            <person name="Deshpande S."/>
            <person name="Douglass A.P."/>
            <person name="Hanson S.J."/>
            <person name="Klenk H.-P."/>
            <person name="Labutti K."/>
            <person name="Lapidus A."/>
            <person name="Lindquist E."/>
            <person name="Lipzen A."/>
            <person name="Meier-Kolthoff J.P."/>
            <person name="Ohm R.A."/>
            <person name="Otillar R.P."/>
            <person name="Pangilinan J."/>
            <person name="Peng Y."/>
            <person name="Rokas A."/>
            <person name="Rosa C.A."/>
            <person name="Scheuner C."/>
            <person name="Sibirny A.A."/>
            <person name="Slot J.C."/>
            <person name="Stielow J.B."/>
            <person name="Sun H."/>
            <person name="Kurtzman C.P."/>
            <person name="Blackwell M."/>
            <person name="Grigoriev I.V."/>
            <person name="Jeffries T.W."/>
        </authorList>
    </citation>
    <scope>NUCLEOTIDE SEQUENCE [LARGE SCALE GENOMIC DNA]</scope>
    <source>
        <strain evidence="2">NRRL YB-2248</strain>
    </source>
</reference>
<dbReference type="STRING" id="983967.A0A1E4SWT8"/>
<organism evidence="1 2">
    <name type="scientific">[Candida] arabinofermentans NRRL YB-2248</name>
    <dbReference type="NCBI Taxonomy" id="983967"/>
    <lineage>
        <taxon>Eukaryota</taxon>
        <taxon>Fungi</taxon>
        <taxon>Dikarya</taxon>
        <taxon>Ascomycota</taxon>
        <taxon>Saccharomycotina</taxon>
        <taxon>Pichiomycetes</taxon>
        <taxon>Pichiales</taxon>
        <taxon>Pichiaceae</taxon>
        <taxon>Ogataea</taxon>
        <taxon>Ogataea/Candida clade</taxon>
    </lineage>
</organism>